<evidence type="ECO:0000313" key="3">
    <source>
        <dbReference type="Ensembl" id="ENSCSEP00000002014.1"/>
    </source>
</evidence>
<feature type="compositionally biased region" description="Low complexity" evidence="2">
    <location>
        <begin position="262"/>
        <end position="279"/>
    </location>
</feature>
<dbReference type="AlphaFoldDB" id="A0A3P8UJI3"/>
<sequence length="417" mass="45104">MVDISVKSGAAWEVSARERHLGDVLLSVHMGDEEDEVNKAKLCQAKGGETDRCDPVLLQKTQEDSPCVLTLSCSLGSSNLIGRLLVVSEARTAEVYNQSGDYCGTARGQRDNSVHTDSEDRGPFYRKELNLDQPCAGCEVKLLSLGGRNSVMVGRIVVGLRQLQPSPPRGPGIDMQAVQFLVEEIGTSLSPGAQDLMDMVHIQQKNQNSSLAGFLPLLMSSGALSAFSPAAARNQSQSAESSPPLEFSPADEMLSTDNAAMSRSSTSSPSSSPGSVTLSDLNTDNTDNSRHINHTHLAEIMSHFLKSDQRHTLSSNVELLPILQNICGQVTQLRLDNAAATVERGETMRNGSWELDTAMERRLEEMERRLKDHMDRRLDALEQKLERALMSALPLLTTNGVGIAPTAQIPASDVANG</sequence>
<dbReference type="GeneID" id="103382291"/>
<dbReference type="STRING" id="244447.ENSCSEP00000002014"/>
<dbReference type="PANTHER" id="PTHR14787">
    <property type="entry name" value="C10ORF188 FAMILY MEMBER"/>
    <property type="match status" value="1"/>
</dbReference>
<feature type="region of interest" description="Disordered" evidence="2">
    <location>
        <begin position="258"/>
        <end position="290"/>
    </location>
</feature>
<protein>
    <submittedName>
        <fullName evidence="3">Chromosome 8 C10orf88 homolog</fullName>
    </submittedName>
</protein>
<dbReference type="RefSeq" id="XP_008313255.1">
    <property type="nucleotide sequence ID" value="XM_008315033.3"/>
</dbReference>
<proteinExistence type="predicted"/>
<reference evidence="3" key="3">
    <citation type="submission" date="2025-09" db="UniProtKB">
        <authorList>
            <consortium name="Ensembl"/>
        </authorList>
    </citation>
    <scope>IDENTIFICATION</scope>
</reference>
<dbReference type="CTD" id="133359447"/>
<keyword evidence="1" id="KW-0175">Coiled coil</keyword>
<dbReference type="InterPro" id="IPR028043">
    <property type="entry name" value="PAAT-like"/>
</dbReference>
<evidence type="ECO:0000313" key="4">
    <source>
        <dbReference type="Proteomes" id="UP000265120"/>
    </source>
</evidence>
<name>A0A3P8UJI3_CYNSE</name>
<evidence type="ECO:0000256" key="1">
    <source>
        <dbReference type="SAM" id="Coils"/>
    </source>
</evidence>
<dbReference type="Ensembl" id="ENSCSET00000002050.1">
    <property type="protein sequence ID" value="ENSCSEP00000002014.1"/>
    <property type="gene ID" value="ENSCSEG00000001366.1"/>
</dbReference>
<accession>A0A3P8UJI3</accession>
<dbReference type="PANTHER" id="PTHR14787:SF1">
    <property type="entry name" value="ATPASE PAAT"/>
    <property type="match status" value="1"/>
</dbReference>
<evidence type="ECO:0000256" key="2">
    <source>
        <dbReference type="SAM" id="MobiDB-lite"/>
    </source>
</evidence>
<reference evidence="3" key="2">
    <citation type="submission" date="2025-08" db="UniProtKB">
        <authorList>
            <consortium name="Ensembl"/>
        </authorList>
    </citation>
    <scope>IDENTIFICATION</scope>
</reference>
<dbReference type="Proteomes" id="UP000265120">
    <property type="component" value="Chromosome 8"/>
</dbReference>
<dbReference type="InParanoid" id="A0A3P8UJI3"/>
<organism evidence="3 4">
    <name type="scientific">Cynoglossus semilaevis</name>
    <name type="common">Tongue sole</name>
    <dbReference type="NCBI Taxonomy" id="244447"/>
    <lineage>
        <taxon>Eukaryota</taxon>
        <taxon>Metazoa</taxon>
        <taxon>Chordata</taxon>
        <taxon>Craniata</taxon>
        <taxon>Vertebrata</taxon>
        <taxon>Euteleostomi</taxon>
        <taxon>Actinopterygii</taxon>
        <taxon>Neopterygii</taxon>
        <taxon>Teleostei</taxon>
        <taxon>Neoteleostei</taxon>
        <taxon>Acanthomorphata</taxon>
        <taxon>Carangaria</taxon>
        <taxon>Pleuronectiformes</taxon>
        <taxon>Pleuronectoidei</taxon>
        <taxon>Cynoglossidae</taxon>
        <taxon>Cynoglossinae</taxon>
        <taxon>Cynoglossus</taxon>
    </lineage>
</organism>
<dbReference type="KEGG" id="csem:103382291"/>
<keyword evidence="4" id="KW-1185">Reference proteome</keyword>
<dbReference type="GeneTree" id="ENSGT00390000017384"/>
<feature type="coiled-coil region" evidence="1">
    <location>
        <begin position="356"/>
        <end position="391"/>
    </location>
</feature>
<reference evidence="3 4" key="1">
    <citation type="journal article" date="2014" name="Nat. Genet.">
        <title>Whole-genome sequence of a flatfish provides insights into ZW sex chromosome evolution and adaptation to a benthic lifestyle.</title>
        <authorList>
            <person name="Chen S."/>
            <person name="Zhang G."/>
            <person name="Shao C."/>
            <person name="Huang Q."/>
            <person name="Liu G."/>
            <person name="Zhang P."/>
            <person name="Song W."/>
            <person name="An N."/>
            <person name="Chalopin D."/>
            <person name="Volff J.N."/>
            <person name="Hong Y."/>
            <person name="Li Q."/>
            <person name="Sha Z."/>
            <person name="Zhou H."/>
            <person name="Xie M."/>
            <person name="Yu Q."/>
            <person name="Liu Y."/>
            <person name="Xiang H."/>
            <person name="Wang N."/>
            <person name="Wu K."/>
            <person name="Yang C."/>
            <person name="Zhou Q."/>
            <person name="Liao X."/>
            <person name="Yang L."/>
            <person name="Hu Q."/>
            <person name="Zhang J."/>
            <person name="Meng L."/>
            <person name="Jin L."/>
            <person name="Tian Y."/>
            <person name="Lian J."/>
            <person name="Yang J."/>
            <person name="Miao G."/>
            <person name="Liu S."/>
            <person name="Liang Z."/>
            <person name="Yan F."/>
            <person name="Li Y."/>
            <person name="Sun B."/>
            <person name="Zhang H."/>
            <person name="Zhang J."/>
            <person name="Zhu Y."/>
            <person name="Du M."/>
            <person name="Zhao Y."/>
            <person name="Schartl M."/>
            <person name="Tang Q."/>
            <person name="Wang J."/>
        </authorList>
    </citation>
    <scope>NUCLEOTIDE SEQUENCE</scope>
</reference>
<dbReference type="Pfam" id="PF14958">
    <property type="entry name" value="PAAT-like"/>
    <property type="match status" value="1"/>
</dbReference>
<dbReference type="OrthoDB" id="5981473at2759"/>
<dbReference type="OMA" id="PMLQNVC"/>